<dbReference type="InterPro" id="IPR026823">
    <property type="entry name" value="cEGF"/>
</dbReference>
<feature type="compositionally biased region" description="Low complexity" evidence="8">
    <location>
        <begin position="111"/>
        <end position="129"/>
    </location>
</feature>
<keyword evidence="11" id="KW-1185">Reference proteome</keyword>
<comment type="similarity">
    <text evidence="2">Belongs to the fibulin family.</text>
</comment>
<dbReference type="SMART" id="SM00179">
    <property type="entry name" value="EGF_CA"/>
    <property type="match status" value="2"/>
</dbReference>
<dbReference type="SUPFAM" id="SSF57535">
    <property type="entry name" value="Complement control module/SCR domain"/>
    <property type="match status" value="1"/>
</dbReference>
<dbReference type="STRING" id="32507.ENSNBRP00000029360"/>
<proteinExistence type="inferred from homology"/>
<evidence type="ECO:0000256" key="4">
    <source>
        <dbReference type="ARBA" id="ARBA00022536"/>
    </source>
</evidence>
<dbReference type="InterPro" id="IPR050751">
    <property type="entry name" value="ECM_structural_protein"/>
</dbReference>
<dbReference type="InterPro" id="IPR000742">
    <property type="entry name" value="EGF"/>
</dbReference>
<dbReference type="Pfam" id="PF00084">
    <property type="entry name" value="Sushi"/>
    <property type="match status" value="1"/>
</dbReference>
<dbReference type="PROSITE" id="PS00010">
    <property type="entry name" value="ASX_HYDROXYL"/>
    <property type="match status" value="1"/>
</dbReference>
<evidence type="ECO:0000256" key="1">
    <source>
        <dbReference type="ARBA" id="ARBA00004498"/>
    </source>
</evidence>
<dbReference type="PROSITE" id="PS50923">
    <property type="entry name" value="SUSHI"/>
    <property type="match status" value="1"/>
</dbReference>
<dbReference type="InterPro" id="IPR000436">
    <property type="entry name" value="Sushi_SCR_CCP_dom"/>
</dbReference>
<dbReference type="AlphaFoldDB" id="A0A3Q4HZ39"/>
<comment type="caution">
    <text evidence="7">Lacks conserved residue(s) required for the propagation of feature annotation.</text>
</comment>
<reference evidence="10" key="1">
    <citation type="submission" date="2025-08" db="UniProtKB">
        <authorList>
            <consortium name="Ensembl"/>
        </authorList>
    </citation>
    <scope>IDENTIFICATION</scope>
</reference>
<dbReference type="PANTHER" id="PTHR24034">
    <property type="entry name" value="EGF-LIKE DOMAIN-CONTAINING PROTEIN"/>
    <property type="match status" value="1"/>
</dbReference>
<evidence type="ECO:0000256" key="6">
    <source>
        <dbReference type="ARBA" id="ARBA00023157"/>
    </source>
</evidence>
<dbReference type="PROSITE" id="PS01187">
    <property type="entry name" value="EGF_CA"/>
    <property type="match status" value="1"/>
</dbReference>
<dbReference type="SMART" id="SM00181">
    <property type="entry name" value="EGF"/>
    <property type="match status" value="2"/>
</dbReference>
<dbReference type="InterPro" id="IPR035976">
    <property type="entry name" value="Sushi/SCR/CCP_sf"/>
</dbReference>
<evidence type="ECO:0000313" key="10">
    <source>
        <dbReference type="Ensembl" id="ENSNBRP00000029360.1"/>
    </source>
</evidence>
<dbReference type="SUPFAM" id="SSF57196">
    <property type="entry name" value="EGF/Laminin"/>
    <property type="match status" value="2"/>
</dbReference>
<dbReference type="Pfam" id="PF22914">
    <property type="entry name" value="Fibulin_C"/>
    <property type="match status" value="1"/>
</dbReference>
<reference evidence="10" key="2">
    <citation type="submission" date="2025-09" db="UniProtKB">
        <authorList>
            <consortium name="Ensembl"/>
        </authorList>
    </citation>
    <scope>IDENTIFICATION</scope>
</reference>
<dbReference type="Ensembl" id="ENSNBRT00000030117.1">
    <property type="protein sequence ID" value="ENSNBRP00000029360.1"/>
    <property type="gene ID" value="ENSNBRG00000022322.1"/>
</dbReference>
<dbReference type="InterPro" id="IPR055088">
    <property type="entry name" value="Fibulin_C"/>
</dbReference>
<dbReference type="Proteomes" id="UP000261580">
    <property type="component" value="Unassembled WGS sequence"/>
</dbReference>
<feature type="region of interest" description="Disordered" evidence="8">
    <location>
        <begin position="97"/>
        <end position="129"/>
    </location>
</feature>
<dbReference type="Gene3D" id="2.10.25.10">
    <property type="entry name" value="Laminin"/>
    <property type="match status" value="3"/>
</dbReference>
<comment type="subcellular location">
    <subcellularLocation>
        <location evidence="1">Secreted</location>
        <location evidence="1">Extracellular space</location>
        <location evidence="1">Extracellular matrix</location>
    </subcellularLocation>
</comment>
<dbReference type="Pfam" id="PF12662">
    <property type="entry name" value="cEGF"/>
    <property type="match status" value="1"/>
</dbReference>
<keyword evidence="3" id="KW-0964">Secreted</keyword>
<feature type="disulfide bond" evidence="7">
    <location>
        <begin position="71"/>
        <end position="98"/>
    </location>
</feature>
<dbReference type="Bgee" id="ENSNBRG00000022322">
    <property type="expression patterns" value="Expressed in zone of skin"/>
</dbReference>
<dbReference type="InterPro" id="IPR001881">
    <property type="entry name" value="EGF-like_Ca-bd_dom"/>
</dbReference>
<dbReference type="OMA" id="FVSPYGF"/>
<dbReference type="InterPro" id="IPR000152">
    <property type="entry name" value="EGF-type_Asp/Asn_hydroxyl_site"/>
</dbReference>
<dbReference type="PROSITE" id="PS01186">
    <property type="entry name" value="EGF_2"/>
    <property type="match status" value="1"/>
</dbReference>
<name>A0A3Q4HZ39_NEOBR</name>
<dbReference type="InterPro" id="IPR018097">
    <property type="entry name" value="EGF_Ca-bd_CS"/>
</dbReference>
<evidence type="ECO:0000259" key="9">
    <source>
        <dbReference type="PROSITE" id="PS50923"/>
    </source>
</evidence>
<sequence length="371" mass="40897">MNSLRQVEKMLAVHETSYQQGLRSLKKKISALHNSTMAVFKIASCPKPDPPAHGRRLGRVFGIGHEVHFLCKSGYELIGPRTRVCLESLKWSGQQPMCRRESPEVNRSSAHTTSLSHQSPTSSSPSSSVRPSHCTHFLESTRCTCDVGFTISGRDNNICTDIDECHLFPLGQPGRLCVHQCVNTPGSFHCICPSGYDLTRDGRGCADIDECENRMHNCTADQLCVNTYGGFQCVTVECPRMKNATYIKTSSMRCERNPCMLGDKQCSQAPNSISFHFLSVVSNMSAPRILFRVSAARVLGDTLRFGLAGGRGRGHFGVQRSGRQTGTLLLVTPIKGPAALEAEVEMSELEDNTLLGRYLTKVTLFVSPYEF</sequence>
<protein>
    <submittedName>
        <fullName evidence="10">Fibulin-7-like</fullName>
    </submittedName>
</protein>
<dbReference type="GeneTree" id="ENSGT00940000165218"/>
<organism evidence="10 11">
    <name type="scientific">Neolamprologus brichardi</name>
    <name type="common">Fairy cichlid</name>
    <name type="synonym">Lamprologus brichardi</name>
    <dbReference type="NCBI Taxonomy" id="32507"/>
    <lineage>
        <taxon>Eukaryota</taxon>
        <taxon>Metazoa</taxon>
        <taxon>Chordata</taxon>
        <taxon>Craniata</taxon>
        <taxon>Vertebrata</taxon>
        <taxon>Euteleostomi</taxon>
        <taxon>Actinopterygii</taxon>
        <taxon>Neopterygii</taxon>
        <taxon>Teleostei</taxon>
        <taxon>Neoteleostei</taxon>
        <taxon>Acanthomorphata</taxon>
        <taxon>Ovalentaria</taxon>
        <taxon>Cichlomorphae</taxon>
        <taxon>Cichliformes</taxon>
        <taxon>Cichlidae</taxon>
        <taxon>African cichlids</taxon>
        <taxon>Pseudocrenilabrinae</taxon>
        <taxon>Lamprologini</taxon>
        <taxon>Neolamprologus</taxon>
    </lineage>
</organism>
<keyword evidence="5" id="KW-0677">Repeat</keyword>
<keyword evidence="4" id="KW-0245">EGF-like domain</keyword>
<evidence type="ECO:0000256" key="3">
    <source>
        <dbReference type="ARBA" id="ARBA00022530"/>
    </source>
</evidence>
<evidence type="ECO:0000256" key="7">
    <source>
        <dbReference type="PROSITE-ProRule" id="PRU00302"/>
    </source>
</evidence>
<dbReference type="PANTHER" id="PTHR24034:SF197">
    <property type="entry name" value="FIBULIN-7-LIKE"/>
    <property type="match status" value="1"/>
</dbReference>
<dbReference type="CDD" id="cd00054">
    <property type="entry name" value="EGF_CA"/>
    <property type="match status" value="2"/>
</dbReference>
<dbReference type="Gene3D" id="2.10.70.10">
    <property type="entry name" value="Complement Module, domain 1"/>
    <property type="match status" value="1"/>
</dbReference>
<dbReference type="SMART" id="SM00032">
    <property type="entry name" value="CCP"/>
    <property type="match status" value="1"/>
</dbReference>
<accession>A0A3Q4HZ39</accession>
<evidence type="ECO:0000256" key="2">
    <source>
        <dbReference type="ARBA" id="ARBA00006127"/>
    </source>
</evidence>
<keyword evidence="7" id="KW-0768">Sushi</keyword>
<keyword evidence="6 7" id="KW-1015">Disulfide bond</keyword>
<evidence type="ECO:0000313" key="11">
    <source>
        <dbReference type="Proteomes" id="UP000261580"/>
    </source>
</evidence>
<dbReference type="GO" id="GO:0005509">
    <property type="term" value="F:calcium ion binding"/>
    <property type="evidence" value="ECO:0007669"/>
    <property type="project" value="InterPro"/>
</dbReference>
<keyword evidence="3" id="KW-0272">Extracellular matrix</keyword>
<evidence type="ECO:0000256" key="5">
    <source>
        <dbReference type="ARBA" id="ARBA00022737"/>
    </source>
</evidence>
<feature type="domain" description="Sushi" evidence="9">
    <location>
        <begin position="43"/>
        <end position="100"/>
    </location>
</feature>
<dbReference type="CDD" id="cd00033">
    <property type="entry name" value="CCP"/>
    <property type="match status" value="1"/>
</dbReference>
<evidence type="ECO:0000256" key="8">
    <source>
        <dbReference type="SAM" id="MobiDB-lite"/>
    </source>
</evidence>